<evidence type="ECO:0000256" key="9">
    <source>
        <dbReference type="ARBA" id="ARBA00023128"/>
    </source>
</evidence>
<dbReference type="GO" id="GO:0004364">
    <property type="term" value="F:glutathione transferase activity"/>
    <property type="evidence" value="ECO:0007669"/>
    <property type="project" value="TreeGrafter"/>
</dbReference>
<proteinExistence type="predicted"/>
<dbReference type="GO" id="GO:0006629">
    <property type="term" value="P:lipid metabolic process"/>
    <property type="evidence" value="ECO:0007669"/>
    <property type="project" value="UniProtKB-KW"/>
</dbReference>
<evidence type="ECO:0000256" key="4">
    <source>
        <dbReference type="ARBA" id="ARBA00022787"/>
    </source>
</evidence>
<evidence type="ECO:0000256" key="7">
    <source>
        <dbReference type="ARBA" id="ARBA00023002"/>
    </source>
</evidence>
<evidence type="ECO:0000313" key="25">
    <source>
        <dbReference type="Proteomes" id="UP000243459"/>
    </source>
</evidence>
<evidence type="ECO:0000256" key="13">
    <source>
        <dbReference type="ARBA" id="ARBA00023274"/>
    </source>
</evidence>
<evidence type="ECO:0000256" key="12">
    <source>
        <dbReference type="ARBA" id="ARBA00023239"/>
    </source>
</evidence>
<evidence type="ECO:0000256" key="19">
    <source>
        <dbReference type="ARBA" id="ARBA00051411"/>
    </source>
</evidence>
<keyword evidence="12" id="KW-0456">Lyase</keyword>
<accession>A0A5P1FA96</accession>
<keyword evidence="8" id="KW-0443">Lipid metabolism</keyword>
<comment type="catalytic activity">
    <reaction evidence="19">
        <text>15-deoxy-Delta(12,14)-prostaglandin J2 + glutathione = 15-deoxy-Delta(12,14)-prostaglandin J2-S-(R)-glutathione</text>
        <dbReference type="Rhea" id="RHEA:75963"/>
        <dbReference type="ChEBI" id="CHEBI:57925"/>
        <dbReference type="ChEBI" id="CHEBI:85236"/>
        <dbReference type="ChEBI" id="CHEBI:194498"/>
    </reaction>
    <physiologicalReaction direction="left-to-right" evidence="19">
        <dbReference type="Rhea" id="RHEA:75964"/>
    </physiologicalReaction>
</comment>
<evidence type="ECO:0000256" key="5">
    <source>
        <dbReference type="ARBA" id="ARBA00022980"/>
    </source>
</evidence>
<protein>
    <recommendedName>
        <fullName evidence="20">Glutathione S-transferase 3, mitochondrial</fullName>
        <ecNumber evidence="17">4.4.1.20</ecNumber>
    </recommendedName>
    <alternativeName>
        <fullName evidence="21">Glutathione peroxidase MGST3</fullName>
    </alternativeName>
    <alternativeName>
        <fullName evidence="22">LTC4 synthase MGST3</fullName>
    </alternativeName>
</protein>
<comment type="pathway">
    <text evidence="15">Lipid metabolism; leukotriene C4 biosynthesis.</text>
</comment>
<dbReference type="Gene3D" id="1.20.120.550">
    <property type="entry name" value="Membrane associated eicosanoid/glutathione metabolism-like domain"/>
    <property type="match status" value="1"/>
</dbReference>
<organism evidence="24 25">
    <name type="scientific">Asparagus officinalis</name>
    <name type="common">Garden asparagus</name>
    <dbReference type="NCBI Taxonomy" id="4686"/>
    <lineage>
        <taxon>Eukaryota</taxon>
        <taxon>Viridiplantae</taxon>
        <taxon>Streptophyta</taxon>
        <taxon>Embryophyta</taxon>
        <taxon>Tracheophyta</taxon>
        <taxon>Spermatophyta</taxon>
        <taxon>Magnoliopsida</taxon>
        <taxon>Liliopsida</taxon>
        <taxon>Asparagales</taxon>
        <taxon>Asparagaceae</taxon>
        <taxon>Asparagoideae</taxon>
        <taxon>Asparagus</taxon>
    </lineage>
</organism>
<feature type="transmembrane region" description="Helical" evidence="23">
    <location>
        <begin position="12"/>
        <end position="32"/>
    </location>
</feature>
<evidence type="ECO:0000256" key="23">
    <source>
        <dbReference type="SAM" id="Phobius"/>
    </source>
</evidence>
<keyword evidence="25" id="KW-1185">Reference proteome</keyword>
<dbReference type="GO" id="GO:0004464">
    <property type="term" value="F:leukotriene-C4 synthase activity"/>
    <property type="evidence" value="ECO:0007669"/>
    <property type="project" value="UniProtKB-EC"/>
</dbReference>
<dbReference type="GO" id="GO:0005635">
    <property type="term" value="C:nuclear envelope"/>
    <property type="evidence" value="ECO:0007669"/>
    <property type="project" value="TreeGrafter"/>
</dbReference>
<dbReference type="SUPFAM" id="SSF161084">
    <property type="entry name" value="MAPEG domain-like"/>
    <property type="match status" value="1"/>
</dbReference>
<keyword evidence="5" id="KW-0689">Ribosomal protein</keyword>
<dbReference type="AlphaFoldDB" id="A0A5P1FA96"/>
<feature type="transmembrane region" description="Helical" evidence="23">
    <location>
        <begin position="74"/>
        <end position="95"/>
    </location>
</feature>
<evidence type="ECO:0000256" key="21">
    <source>
        <dbReference type="ARBA" id="ARBA00075145"/>
    </source>
</evidence>
<evidence type="ECO:0000313" key="24">
    <source>
        <dbReference type="EMBL" id="ONK75306.1"/>
    </source>
</evidence>
<keyword evidence="2" id="KW-0808">Transferase</keyword>
<evidence type="ECO:0000256" key="2">
    <source>
        <dbReference type="ARBA" id="ARBA00022679"/>
    </source>
</evidence>
<evidence type="ECO:0000256" key="3">
    <source>
        <dbReference type="ARBA" id="ARBA00022692"/>
    </source>
</evidence>
<comment type="subcellular location">
    <subcellularLocation>
        <location evidence="1">Mitochondrion outer membrane</location>
        <topology evidence="1">Multi-pass membrane protein</topology>
    </subcellularLocation>
</comment>
<gene>
    <name evidence="24" type="ORF">A4U43_C03F15480</name>
</gene>
<dbReference type="EMBL" id="CM007383">
    <property type="protein sequence ID" value="ONK75306.1"/>
    <property type="molecule type" value="Genomic_DNA"/>
</dbReference>
<keyword evidence="3 23" id="KW-0812">Transmembrane</keyword>
<dbReference type="GO" id="GO:0005741">
    <property type="term" value="C:mitochondrial outer membrane"/>
    <property type="evidence" value="ECO:0007669"/>
    <property type="project" value="UniProtKB-SubCell"/>
</dbReference>
<dbReference type="Pfam" id="PF01124">
    <property type="entry name" value="MAPEG"/>
    <property type="match status" value="1"/>
</dbReference>
<name>A0A5P1FA96_ASPOF</name>
<dbReference type="PANTHER" id="PTHR10250">
    <property type="entry name" value="MICROSOMAL GLUTATHIONE S-TRANSFERASE"/>
    <property type="match status" value="1"/>
</dbReference>
<dbReference type="GO" id="GO:0004602">
    <property type="term" value="F:glutathione peroxidase activity"/>
    <property type="evidence" value="ECO:0007669"/>
    <property type="project" value="TreeGrafter"/>
</dbReference>
<evidence type="ECO:0000256" key="15">
    <source>
        <dbReference type="ARBA" id="ARBA00037884"/>
    </source>
</evidence>
<dbReference type="InterPro" id="IPR023352">
    <property type="entry name" value="MAPEG-like_dom_sf"/>
</dbReference>
<keyword evidence="6 23" id="KW-1133">Transmembrane helix</keyword>
<keyword evidence="13" id="KW-0687">Ribonucleoprotein</keyword>
<evidence type="ECO:0000256" key="10">
    <source>
        <dbReference type="ARBA" id="ARBA00023136"/>
    </source>
</evidence>
<evidence type="ECO:0000256" key="11">
    <source>
        <dbReference type="ARBA" id="ARBA00023139"/>
    </source>
</evidence>
<dbReference type="GO" id="GO:0005840">
    <property type="term" value="C:ribosome"/>
    <property type="evidence" value="ECO:0007669"/>
    <property type="project" value="UniProtKB-KW"/>
</dbReference>
<comment type="pathway">
    <text evidence="16">Lipid metabolism; arachidonate metabolism.</text>
</comment>
<keyword evidence="7" id="KW-0560">Oxidoreductase</keyword>
<reference evidence="25" key="1">
    <citation type="journal article" date="2017" name="Nat. Commun.">
        <title>The asparagus genome sheds light on the origin and evolution of a young Y chromosome.</title>
        <authorList>
            <person name="Harkess A."/>
            <person name="Zhou J."/>
            <person name="Xu C."/>
            <person name="Bowers J.E."/>
            <person name="Van der Hulst R."/>
            <person name="Ayyampalayam S."/>
            <person name="Mercati F."/>
            <person name="Riccardi P."/>
            <person name="McKain M.R."/>
            <person name="Kakrana A."/>
            <person name="Tang H."/>
            <person name="Ray J."/>
            <person name="Groenendijk J."/>
            <person name="Arikit S."/>
            <person name="Mathioni S.M."/>
            <person name="Nakano M."/>
            <person name="Shan H."/>
            <person name="Telgmann-Rauber A."/>
            <person name="Kanno A."/>
            <person name="Yue Z."/>
            <person name="Chen H."/>
            <person name="Li W."/>
            <person name="Chen Y."/>
            <person name="Xu X."/>
            <person name="Zhang Y."/>
            <person name="Luo S."/>
            <person name="Chen H."/>
            <person name="Gao J."/>
            <person name="Mao Z."/>
            <person name="Pires J.C."/>
            <person name="Luo M."/>
            <person name="Kudrna D."/>
            <person name="Wing R.A."/>
            <person name="Meyers B.C."/>
            <person name="Yi K."/>
            <person name="Kong H."/>
            <person name="Lavrijsen P."/>
            <person name="Sunseri F."/>
            <person name="Falavigna A."/>
            <person name="Ye Y."/>
            <person name="Leebens-Mack J.H."/>
            <person name="Chen G."/>
        </authorList>
    </citation>
    <scope>NUCLEOTIDE SEQUENCE [LARGE SCALE GENOMIC DNA]</scope>
    <source>
        <strain evidence="25">cv. DH0086</strain>
    </source>
</reference>
<dbReference type="SUPFAM" id="SSF52080">
    <property type="entry name" value="Ribosomal proteins L15p and L18e"/>
    <property type="match status" value="1"/>
</dbReference>
<evidence type="ECO:0000256" key="6">
    <source>
        <dbReference type="ARBA" id="ARBA00022989"/>
    </source>
</evidence>
<keyword evidence="14" id="KW-0449">Lipoprotein</keyword>
<dbReference type="GO" id="GO:1990904">
    <property type="term" value="C:ribonucleoprotein complex"/>
    <property type="evidence" value="ECO:0007669"/>
    <property type="project" value="UniProtKB-KW"/>
</dbReference>
<evidence type="ECO:0000256" key="18">
    <source>
        <dbReference type="ARBA" id="ARBA00049298"/>
    </source>
</evidence>
<comment type="catalytic activity">
    <reaction evidence="18">
        <text>leukotriene C4 = leukotriene A4 + glutathione</text>
        <dbReference type="Rhea" id="RHEA:17617"/>
        <dbReference type="ChEBI" id="CHEBI:57463"/>
        <dbReference type="ChEBI" id="CHEBI:57925"/>
        <dbReference type="ChEBI" id="CHEBI:57973"/>
        <dbReference type="EC" id="4.4.1.20"/>
    </reaction>
    <physiologicalReaction direction="right-to-left" evidence="18">
        <dbReference type="Rhea" id="RHEA:17619"/>
    </physiologicalReaction>
</comment>
<keyword evidence="10 23" id="KW-0472">Membrane</keyword>
<dbReference type="GO" id="GO:0005783">
    <property type="term" value="C:endoplasmic reticulum"/>
    <property type="evidence" value="ECO:0007669"/>
    <property type="project" value="TreeGrafter"/>
</dbReference>
<dbReference type="FunFam" id="1.20.120.550:FF:000004">
    <property type="entry name" value="Microsomal glutathione S-transferase 3"/>
    <property type="match status" value="1"/>
</dbReference>
<keyword evidence="4" id="KW-1000">Mitochondrion outer membrane</keyword>
<evidence type="ECO:0000256" key="20">
    <source>
        <dbReference type="ARBA" id="ARBA00069748"/>
    </source>
</evidence>
<evidence type="ECO:0000256" key="1">
    <source>
        <dbReference type="ARBA" id="ARBA00004374"/>
    </source>
</evidence>
<evidence type="ECO:0000256" key="17">
    <source>
        <dbReference type="ARBA" id="ARBA00039056"/>
    </source>
</evidence>
<dbReference type="EC" id="4.4.1.20" evidence="17"/>
<keyword evidence="9" id="KW-0496">Mitochondrion</keyword>
<sequence length="205" mass="22817">MVAIEVPKEYGYVIFVLIFYAFFDFWMGSQVLKARRKYKVFHPTVHAIESENKDAKLFNCVQRGHQNSQEMMPIFFALLLVGGLQYPTMCAGFGLDYIMGRFFYFKGYSTGAPENRFKICGLKIVTTMVFASLILGDGDVAIKLNVKARAFSSAAKENLEAAGCTLTILPGRKKWVKPSVAKNVARADEYFAKKRATADAGSSSA</sequence>
<keyword evidence="11" id="KW-0564">Palmitate</keyword>
<evidence type="ECO:0000256" key="14">
    <source>
        <dbReference type="ARBA" id="ARBA00023288"/>
    </source>
</evidence>
<dbReference type="GO" id="GO:0006691">
    <property type="term" value="P:leukotriene metabolic process"/>
    <property type="evidence" value="ECO:0007669"/>
    <property type="project" value="UniProtKB-ARBA"/>
</dbReference>
<dbReference type="PANTHER" id="PTHR10250:SF22">
    <property type="entry name" value="MICROSOMAL GLUTATHIONE S-TRANSFERASE"/>
    <property type="match status" value="1"/>
</dbReference>
<dbReference type="InterPro" id="IPR001129">
    <property type="entry name" value="Membr-assoc_MAPEG"/>
</dbReference>
<evidence type="ECO:0000256" key="16">
    <source>
        <dbReference type="ARBA" id="ARBA00037916"/>
    </source>
</evidence>
<dbReference type="Gramene" id="ONK75306">
    <property type="protein sequence ID" value="ONK75306"/>
    <property type="gene ID" value="A4U43_C03F15480"/>
</dbReference>
<evidence type="ECO:0000256" key="22">
    <source>
        <dbReference type="ARBA" id="ARBA00076908"/>
    </source>
</evidence>
<evidence type="ECO:0000256" key="8">
    <source>
        <dbReference type="ARBA" id="ARBA00023098"/>
    </source>
</evidence>
<dbReference type="InterPro" id="IPR036227">
    <property type="entry name" value="Ribosomal_uL15/eL18_sf"/>
</dbReference>
<dbReference type="Proteomes" id="UP000243459">
    <property type="component" value="Chromosome 3"/>
</dbReference>
<dbReference type="InterPro" id="IPR050997">
    <property type="entry name" value="MAPEG"/>
</dbReference>